<evidence type="ECO:0000259" key="2">
    <source>
        <dbReference type="Pfam" id="PF13239"/>
    </source>
</evidence>
<dbReference type="Proteomes" id="UP000318815">
    <property type="component" value="Unassembled WGS sequence"/>
</dbReference>
<keyword evidence="1" id="KW-0472">Membrane</keyword>
<dbReference type="EMBL" id="VOHS01000004">
    <property type="protein sequence ID" value="TWW01628.1"/>
    <property type="molecule type" value="Genomic_DNA"/>
</dbReference>
<feature type="domain" description="2TM" evidence="2">
    <location>
        <begin position="2"/>
        <end position="48"/>
    </location>
</feature>
<accession>A0A5C6LYC1</accession>
<gene>
    <name evidence="3" type="ORF">FEF09_04980</name>
</gene>
<dbReference type="Pfam" id="PF13239">
    <property type="entry name" value="2TM"/>
    <property type="match status" value="1"/>
</dbReference>
<comment type="caution">
    <text evidence="3">The sequence shown here is derived from an EMBL/GenBank/DDBJ whole genome shotgun (WGS) entry which is preliminary data.</text>
</comment>
<protein>
    <submittedName>
        <fullName evidence="3">2TM domain-containing protein</fullName>
    </submittedName>
</protein>
<sequence length="53" mass="6352">MHLLVFLLVTPLVWLIWYVTDTTYPWPAWSSFPWATGVLFHYLGVFVFKKSYI</sequence>
<keyword evidence="1" id="KW-1133">Transmembrane helix</keyword>
<dbReference type="InterPro" id="IPR025698">
    <property type="entry name" value="2TM_dom"/>
</dbReference>
<keyword evidence="4" id="KW-1185">Reference proteome</keyword>
<evidence type="ECO:0000313" key="4">
    <source>
        <dbReference type="Proteomes" id="UP000318815"/>
    </source>
</evidence>
<dbReference type="AlphaFoldDB" id="A0A5C6LYC1"/>
<evidence type="ECO:0000313" key="3">
    <source>
        <dbReference type="EMBL" id="TWW01628.1"/>
    </source>
</evidence>
<feature type="transmembrane region" description="Helical" evidence="1">
    <location>
        <begin position="31"/>
        <end position="48"/>
    </location>
</feature>
<keyword evidence="1" id="KW-0812">Transmembrane</keyword>
<dbReference type="RefSeq" id="WP_146304349.1">
    <property type="nucleotide sequence ID" value="NZ_VOHS01000004.1"/>
</dbReference>
<proteinExistence type="predicted"/>
<name>A0A5C6LYC1_9BACT</name>
<evidence type="ECO:0000256" key="1">
    <source>
        <dbReference type="SAM" id="Phobius"/>
    </source>
</evidence>
<dbReference type="OrthoDB" id="8965954at2"/>
<reference evidence="3 4" key="1">
    <citation type="submission" date="2019-08" db="EMBL/GenBank/DDBJ databases">
        <title>Whole genome sequencing of chitin degrading bacteria Chitinophaga pinensis YS16.</title>
        <authorList>
            <person name="Singh R.P."/>
            <person name="Manchanda G."/>
            <person name="Maurya I.K."/>
            <person name="Joshi N.K."/>
            <person name="Srivastava A.K."/>
        </authorList>
    </citation>
    <scope>NUCLEOTIDE SEQUENCE [LARGE SCALE GENOMIC DNA]</scope>
    <source>
        <strain evidence="3 4">YS-16</strain>
    </source>
</reference>
<organism evidence="3 4">
    <name type="scientific">Chitinophaga pinensis</name>
    <dbReference type="NCBI Taxonomy" id="79329"/>
    <lineage>
        <taxon>Bacteria</taxon>
        <taxon>Pseudomonadati</taxon>
        <taxon>Bacteroidota</taxon>
        <taxon>Chitinophagia</taxon>
        <taxon>Chitinophagales</taxon>
        <taxon>Chitinophagaceae</taxon>
        <taxon>Chitinophaga</taxon>
    </lineage>
</organism>